<reference evidence="1" key="1">
    <citation type="submission" date="2014-11" db="EMBL/GenBank/DDBJ databases">
        <authorList>
            <person name="Amaro Gonzalez C."/>
        </authorList>
    </citation>
    <scope>NUCLEOTIDE SEQUENCE</scope>
</reference>
<reference evidence="1" key="2">
    <citation type="journal article" date="2015" name="Fish Shellfish Immunol.">
        <title>Early steps in the European eel (Anguilla anguilla)-Vibrio vulnificus interaction in the gills: Role of the RtxA13 toxin.</title>
        <authorList>
            <person name="Callol A."/>
            <person name="Pajuelo D."/>
            <person name="Ebbesson L."/>
            <person name="Teles M."/>
            <person name="MacKenzie S."/>
            <person name="Amaro C."/>
        </authorList>
    </citation>
    <scope>NUCLEOTIDE SEQUENCE</scope>
</reference>
<organism evidence="1">
    <name type="scientific">Anguilla anguilla</name>
    <name type="common">European freshwater eel</name>
    <name type="synonym">Muraena anguilla</name>
    <dbReference type="NCBI Taxonomy" id="7936"/>
    <lineage>
        <taxon>Eukaryota</taxon>
        <taxon>Metazoa</taxon>
        <taxon>Chordata</taxon>
        <taxon>Craniata</taxon>
        <taxon>Vertebrata</taxon>
        <taxon>Euteleostomi</taxon>
        <taxon>Actinopterygii</taxon>
        <taxon>Neopterygii</taxon>
        <taxon>Teleostei</taxon>
        <taxon>Anguilliformes</taxon>
        <taxon>Anguillidae</taxon>
        <taxon>Anguilla</taxon>
    </lineage>
</organism>
<dbReference type="AlphaFoldDB" id="A0A0E9RUH9"/>
<evidence type="ECO:0000313" key="1">
    <source>
        <dbReference type="EMBL" id="JAH32806.1"/>
    </source>
</evidence>
<proteinExistence type="predicted"/>
<name>A0A0E9RUH9_ANGAN</name>
<accession>A0A0E9RUH9</accession>
<sequence>MTSKAIRCLHHINTECLMDGCTHRSGL</sequence>
<protein>
    <submittedName>
        <fullName evidence="1">Uncharacterized protein</fullName>
    </submittedName>
</protein>
<dbReference type="EMBL" id="GBXM01075771">
    <property type="protein sequence ID" value="JAH32806.1"/>
    <property type="molecule type" value="Transcribed_RNA"/>
</dbReference>